<evidence type="ECO:0000256" key="1">
    <source>
        <dbReference type="SAM" id="MobiDB-lite"/>
    </source>
</evidence>
<evidence type="ECO:0000313" key="2">
    <source>
        <dbReference type="EMBL" id="OAE18895.1"/>
    </source>
</evidence>
<accession>A0A176VG56</accession>
<feature type="region of interest" description="Disordered" evidence="1">
    <location>
        <begin position="1"/>
        <end position="48"/>
    </location>
</feature>
<sequence length="264" mass="29979">MFKFRTKTKSGLQQANKLGDYVEGRPQKRGVSNFAGGASGSSSGESGENYHGATAGVFASDVYGNRYPGEWQEPFGGRDLVGRNQREAEEKELWKLAEKACESLWGDIETTRRGTVDLWDRFEASRMAFKEESRRIDDLTTDLVMRDHLHVVELAAKANELAKCEAAQNLELEHLNKLEANCNEMRSQQSAVEEQLIMVEAKLLEVEEKNRQLAVQTNEALTKKVNRCLRGYLVWQIKTQKWLKLRDLESRITAMNTYSVGGER</sequence>
<dbReference type="AlphaFoldDB" id="A0A176VG56"/>
<evidence type="ECO:0000313" key="3">
    <source>
        <dbReference type="Proteomes" id="UP000077202"/>
    </source>
</evidence>
<reference evidence="2" key="1">
    <citation type="submission" date="2016-03" db="EMBL/GenBank/DDBJ databases">
        <title>Mechanisms controlling the formation of the plant cell surface in tip-growing cells are functionally conserved among land plants.</title>
        <authorList>
            <person name="Honkanen S."/>
            <person name="Jones V.A."/>
            <person name="Morieri G."/>
            <person name="Champion C."/>
            <person name="Hetherington A.J."/>
            <person name="Kelly S."/>
            <person name="Saint-Marcoux D."/>
            <person name="Proust H."/>
            <person name="Prescott H."/>
            <person name="Dolan L."/>
        </authorList>
    </citation>
    <scope>NUCLEOTIDE SEQUENCE [LARGE SCALE GENOMIC DNA]</scope>
    <source>
        <tissue evidence="2">Whole gametophyte</tissue>
    </source>
</reference>
<proteinExistence type="predicted"/>
<keyword evidence="3" id="KW-1185">Reference proteome</keyword>
<name>A0A176VG56_MARPO</name>
<dbReference type="EMBL" id="LVLJ01003977">
    <property type="protein sequence ID" value="OAE18895.1"/>
    <property type="molecule type" value="Genomic_DNA"/>
</dbReference>
<gene>
    <name evidence="2" type="ORF">AXG93_2795s1030</name>
</gene>
<dbReference type="Proteomes" id="UP000077202">
    <property type="component" value="Unassembled WGS sequence"/>
</dbReference>
<comment type="caution">
    <text evidence="2">The sequence shown here is derived from an EMBL/GenBank/DDBJ whole genome shotgun (WGS) entry which is preliminary data.</text>
</comment>
<protein>
    <submittedName>
        <fullName evidence="2">Uncharacterized protein</fullName>
    </submittedName>
</protein>
<organism evidence="2 3">
    <name type="scientific">Marchantia polymorpha subsp. ruderalis</name>
    <dbReference type="NCBI Taxonomy" id="1480154"/>
    <lineage>
        <taxon>Eukaryota</taxon>
        <taxon>Viridiplantae</taxon>
        <taxon>Streptophyta</taxon>
        <taxon>Embryophyta</taxon>
        <taxon>Marchantiophyta</taxon>
        <taxon>Marchantiopsida</taxon>
        <taxon>Marchantiidae</taxon>
        <taxon>Marchantiales</taxon>
        <taxon>Marchantiaceae</taxon>
        <taxon>Marchantia</taxon>
    </lineage>
</organism>